<evidence type="ECO:0000313" key="2">
    <source>
        <dbReference type="Proteomes" id="UP000501648"/>
    </source>
</evidence>
<evidence type="ECO:0000313" key="1">
    <source>
        <dbReference type="EMBL" id="QJQ00204.1"/>
    </source>
</evidence>
<reference evidence="1 2" key="1">
    <citation type="journal article" date="2012" name="J. Bacteriol.">
        <title>Genome sequence of the pathogenic Herbaspirillum seropedicae strain Os34, isolated from rice roots.</title>
        <authorList>
            <person name="Ye W."/>
            <person name="Ye S."/>
            <person name="Liu J."/>
            <person name="Chang S."/>
            <person name="Chen M."/>
            <person name="Zhu B."/>
            <person name="Guo L."/>
            <person name="An Q."/>
        </authorList>
    </citation>
    <scope>NUCLEOTIDE SEQUENCE [LARGE SCALE GENOMIC DNA]</scope>
    <source>
        <strain evidence="1 2">Os34</strain>
    </source>
</reference>
<gene>
    <name evidence="1" type="ORF">C798_08150</name>
</gene>
<sequence length="218" mass="23120">MSQLADSIIKGPLVLQTVPTEKAATLIYVPGLGWLEWVEVTGVGAFQGYRTLRCGALEFGTTVAPRPYEADLVGGLGSKTGQASIWAWAQQNGHAVTASAWTTKVFKFADVDANTFRFPDLRDVGPRFTGTNADTNQARAIGSYQADALQKITGTFGSVLNIQSSAIGAFALAASGNAAYPTGNSGDFNQFTFDSSRVTRSASETRGMNTAFAPRIHL</sequence>
<evidence type="ECO:0008006" key="3">
    <source>
        <dbReference type="Google" id="ProtNLM"/>
    </source>
</evidence>
<proteinExistence type="predicted"/>
<dbReference type="AlphaFoldDB" id="A0A6M3ZNK6"/>
<dbReference type="RefSeq" id="WP_017455171.1">
    <property type="nucleotide sequence ID" value="NZ_CP008956.1"/>
</dbReference>
<protein>
    <recommendedName>
        <fullName evidence="3">Phage tail protein</fullName>
    </recommendedName>
</protein>
<accession>A0A6M3ZNK6</accession>
<dbReference type="EMBL" id="CP008956">
    <property type="protein sequence ID" value="QJQ00204.1"/>
    <property type="molecule type" value="Genomic_DNA"/>
</dbReference>
<name>A0A6M3ZNK6_9BURK</name>
<dbReference type="Proteomes" id="UP000501648">
    <property type="component" value="Chromosome"/>
</dbReference>
<organism evidence="1 2">
    <name type="scientific">Herbaspirillum rubrisubalbicans Os34</name>
    <dbReference type="NCBI Taxonomy" id="1235827"/>
    <lineage>
        <taxon>Bacteria</taxon>
        <taxon>Pseudomonadati</taxon>
        <taxon>Pseudomonadota</taxon>
        <taxon>Betaproteobacteria</taxon>
        <taxon>Burkholderiales</taxon>
        <taxon>Oxalobacteraceae</taxon>
        <taxon>Herbaspirillum</taxon>
    </lineage>
</organism>
<dbReference type="SUPFAM" id="SSF88874">
    <property type="entry name" value="Receptor-binding domain of short tail fibre protein gp12"/>
    <property type="match status" value="1"/>
</dbReference>